<feature type="region of interest" description="Disordered" evidence="1">
    <location>
        <begin position="323"/>
        <end position="350"/>
    </location>
</feature>
<dbReference type="Proteomes" id="UP000078532">
    <property type="component" value="Unassembled WGS sequence"/>
</dbReference>
<dbReference type="EMBL" id="LYVF01000174">
    <property type="protein sequence ID" value="OAT80714.1"/>
    <property type="molecule type" value="Genomic_DNA"/>
</dbReference>
<dbReference type="Pfam" id="PF00294">
    <property type="entry name" value="PfkB"/>
    <property type="match status" value="1"/>
</dbReference>
<reference evidence="3 4" key="1">
    <citation type="submission" date="2016-04" db="EMBL/GenBank/DDBJ databases">
        <authorList>
            <person name="Evans L.H."/>
            <person name="Alamgir A."/>
            <person name="Owens N."/>
            <person name="Weber N.D."/>
            <person name="Virtaneva K."/>
            <person name="Barbian K."/>
            <person name="Babar A."/>
            <person name="Rosenke K."/>
        </authorList>
    </citation>
    <scope>NUCLEOTIDE SEQUENCE [LARGE SCALE GENOMIC DNA]</scope>
    <source>
        <strain evidence="3 4">LMa1</strain>
    </source>
</reference>
<keyword evidence="4" id="KW-1185">Reference proteome</keyword>
<gene>
    <name evidence="3" type="ORF">A6M21_12695</name>
</gene>
<organism evidence="3 4">
    <name type="scientific">Desulfotomaculum copahuensis</name>
    <dbReference type="NCBI Taxonomy" id="1838280"/>
    <lineage>
        <taxon>Bacteria</taxon>
        <taxon>Bacillati</taxon>
        <taxon>Bacillota</taxon>
        <taxon>Clostridia</taxon>
        <taxon>Eubacteriales</taxon>
        <taxon>Desulfotomaculaceae</taxon>
        <taxon>Desulfotomaculum</taxon>
    </lineage>
</organism>
<dbReference type="CDD" id="cd00287">
    <property type="entry name" value="ribokinase_pfkB_like"/>
    <property type="match status" value="1"/>
</dbReference>
<protein>
    <recommendedName>
        <fullName evidence="2">Carbohydrate kinase PfkB domain-containing protein</fullName>
    </recommendedName>
</protein>
<proteinExistence type="predicted"/>
<sequence length="350" mass="38393">MEKYGAAAYTTYALAKLLEGSQDQVLCLSHLSPADLETTSSLLAHPNIDLSGLTAVPEGTARIELTYVNQFERRGRQLNIMPPLTAAEMALLAECRAVLLMPLNETDIPLRGVQSLRSSSQATIFLDVHGLVTGVDDSGRRFNKIWSNAQEWIKCINVLKMNEKEAAWVAARPLHGQQEFVFFAAGLIKNGLDVCWITFGDQSSIVSWRREGRIYWTFVPTITGLGPVVDTTGCGDAASAGFVYSYVKHGRYPLIAVILGNTLGSLKATFREVNAFPSHPEINGIIYHHYRDYLHALLDDFLSRKQLIVHEFKGGCDSESFVRQSDGHGHGTGTNHARSGGGKRTSTPGT</sequence>
<dbReference type="AlphaFoldDB" id="A0A1B7LCW9"/>
<feature type="domain" description="Carbohydrate kinase PfkB" evidence="2">
    <location>
        <begin position="148"/>
        <end position="269"/>
    </location>
</feature>
<dbReference type="InterPro" id="IPR029056">
    <property type="entry name" value="Ribokinase-like"/>
</dbReference>
<evidence type="ECO:0000313" key="3">
    <source>
        <dbReference type="EMBL" id="OAT80714.1"/>
    </source>
</evidence>
<accession>A0A1B7LCW9</accession>
<dbReference type="Gene3D" id="3.40.1190.20">
    <property type="match status" value="1"/>
</dbReference>
<dbReference type="STRING" id="1838280.A6M21_12695"/>
<dbReference type="InterPro" id="IPR011611">
    <property type="entry name" value="PfkB_dom"/>
</dbReference>
<dbReference type="SUPFAM" id="SSF53613">
    <property type="entry name" value="Ribokinase-like"/>
    <property type="match status" value="1"/>
</dbReference>
<name>A0A1B7LCW9_9FIRM</name>
<evidence type="ECO:0000256" key="1">
    <source>
        <dbReference type="SAM" id="MobiDB-lite"/>
    </source>
</evidence>
<comment type="caution">
    <text evidence="3">The sequence shown here is derived from an EMBL/GenBank/DDBJ whole genome shotgun (WGS) entry which is preliminary data.</text>
</comment>
<evidence type="ECO:0000313" key="4">
    <source>
        <dbReference type="Proteomes" id="UP000078532"/>
    </source>
</evidence>
<evidence type="ECO:0000259" key="2">
    <source>
        <dbReference type="Pfam" id="PF00294"/>
    </source>
</evidence>